<protein>
    <submittedName>
        <fullName evidence="2">Uncharacterized protein</fullName>
    </submittedName>
</protein>
<dbReference type="RefSeq" id="WP_169833332.1">
    <property type="nucleotide sequence ID" value="NZ_CP029146.1"/>
</dbReference>
<name>A0A098BT27_9NOCA</name>
<reference evidence="2 3" key="1">
    <citation type="journal article" date="2014" name="Genome Announc.">
        <title>Draft Genome Sequence of Propane- and Butane-Oxidizing Actinobacterium Rhodococcus ruber IEGM 231.</title>
        <authorList>
            <person name="Ivshina I.B."/>
            <person name="Kuyukina M.S."/>
            <person name="Krivoruchko A.V."/>
            <person name="Barbe V."/>
            <person name="Fischer C."/>
        </authorList>
    </citation>
    <scope>NUCLEOTIDE SEQUENCE [LARGE SCALE GENOMIC DNA]</scope>
</reference>
<evidence type="ECO:0000313" key="2">
    <source>
        <dbReference type="EMBL" id="CDZ91370.1"/>
    </source>
</evidence>
<accession>A0A098BT27</accession>
<organism evidence="2 3">
    <name type="scientific">Rhodococcus ruber</name>
    <dbReference type="NCBI Taxonomy" id="1830"/>
    <lineage>
        <taxon>Bacteria</taxon>
        <taxon>Bacillati</taxon>
        <taxon>Actinomycetota</taxon>
        <taxon>Actinomycetes</taxon>
        <taxon>Mycobacteriales</taxon>
        <taxon>Nocardiaceae</taxon>
        <taxon>Rhodococcus</taxon>
    </lineage>
</organism>
<sequence length="47" mass="5085">MHNETEFQTPLFVEPTTPGDEGSTEPVATSQPPSGPYDYNAIFSARA</sequence>
<dbReference type="AlphaFoldDB" id="A0A098BT27"/>
<gene>
    <name evidence="2" type="ORF">RHRU231_820140</name>
</gene>
<evidence type="ECO:0000313" key="3">
    <source>
        <dbReference type="Proteomes" id="UP000042997"/>
    </source>
</evidence>
<dbReference type="Proteomes" id="UP000042997">
    <property type="component" value="Unassembled WGS sequence"/>
</dbReference>
<dbReference type="eggNOG" id="ENOG5031GQR">
    <property type="taxonomic scope" value="Bacteria"/>
</dbReference>
<evidence type="ECO:0000256" key="1">
    <source>
        <dbReference type="SAM" id="MobiDB-lite"/>
    </source>
</evidence>
<feature type="region of interest" description="Disordered" evidence="1">
    <location>
        <begin position="1"/>
        <end position="47"/>
    </location>
</feature>
<proteinExistence type="predicted"/>
<dbReference type="EMBL" id="CCSD01000097">
    <property type="protein sequence ID" value="CDZ91370.1"/>
    <property type="molecule type" value="Genomic_DNA"/>
</dbReference>